<protein>
    <submittedName>
        <fullName evidence="1">Uncharacterized protein</fullName>
    </submittedName>
</protein>
<dbReference type="EMBL" id="AP028914">
    <property type="protein sequence ID" value="BES95742.1"/>
    <property type="molecule type" value="Genomic_DNA"/>
</dbReference>
<name>A0ABN7AU57_9HEMI</name>
<organism evidence="1 2">
    <name type="scientific">Nesidiocoris tenuis</name>
    <dbReference type="NCBI Taxonomy" id="355587"/>
    <lineage>
        <taxon>Eukaryota</taxon>
        <taxon>Metazoa</taxon>
        <taxon>Ecdysozoa</taxon>
        <taxon>Arthropoda</taxon>
        <taxon>Hexapoda</taxon>
        <taxon>Insecta</taxon>
        <taxon>Pterygota</taxon>
        <taxon>Neoptera</taxon>
        <taxon>Paraneoptera</taxon>
        <taxon>Hemiptera</taxon>
        <taxon>Heteroptera</taxon>
        <taxon>Panheteroptera</taxon>
        <taxon>Cimicomorpha</taxon>
        <taxon>Miridae</taxon>
        <taxon>Dicyphina</taxon>
        <taxon>Nesidiocoris</taxon>
    </lineage>
</organism>
<evidence type="ECO:0000313" key="1">
    <source>
        <dbReference type="EMBL" id="BES95742.1"/>
    </source>
</evidence>
<keyword evidence="2" id="KW-1185">Reference proteome</keyword>
<reference evidence="1 2" key="1">
    <citation type="submission" date="2023-09" db="EMBL/GenBank/DDBJ databases">
        <title>Nesidiocoris tenuis whole genome shotgun sequence.</title>
        <authorList>
            <person name="Shibata T."/>
            <person name="Shimoda M."/>
            <person name="Kobayashi T."/>
            <person name="Uehara T."/>
        </authorList>
    </citation>
    <scope>NUCLEOTIDE SEQUENCE [LARGE SCALE GENOMIC DNA]</scope>
    <source>
        <strain evidence="1 2">Japan</strain>
    </source>
</reference>
<proteinExistence type="predicted"/>
<dbReference type="Proteomes" id="UP001307889">
    <property type="component" value="Chromosome 6"/>
</dbReference>
<sequence length="93" mass="10346">MFNVPLCLVIYGSKFVWWGGEGGRIPKEPSSDPNSEVTLRGLETPQRWLPTVWVIGQFKWFLRHSSSFEGFQAGGETAFAGKSDDPASDNILI</sequence>
<gene>
    <name evidence="1" type="ORF">NTJ_08551</name>
</gene>
<accession>A0ABN7AU57</accession>
<evidence type="ECO:0000313" key="2">
    <source>
        <dbReference type="Proteomes" id="UP001307889"/>
    </source>
</evidence>